<organism evidence="8 9">
    <name type="scientific">Coxiella burnetii (strain Dugway 5J108-111)</name>
    <dbReference type="NCBI Taxonomy" id="434922"/>
    <lineage>
        <taxon>Bacteria</taxon>
        <taxon>Pseudomonadati</taxon>
        <taxon>Pseudomonadota</taxon>
        <taxon>Gammaproteobacteria</taxon>
        <taxon>Legionellales</taxon>
        <taxon>Coxiellaceae</taxon>
        <taxon>Coxiella</taxon>
    </lineage>
</organism>
<protein>
    <submittedName>
        <fullName evidence="8">GtrA family protein</fullName>
    </submittedName>
</protein>
<comment type="subcellular location">
    <subcellularLocation>
        <location evidence="1">Membrane</location>
        <topology evidence="1">Multi-pass membrane protein</topology>
    </subcellularLocation>
</comment>
<evidence type="ECO:0000313" key="9">
    <source>
        <dbReference type="Proteomes" id="UP000008555"/>
    </source>
</evidence>
<dbReference type="InterPro" id="IPR051401">
    <property type="entry name" value="GtrA_CellWall_Glycosyl"/>
</dbReference>
<comment type="similarity">
    <text evidence="2">Belongs to the GtrA family.</text>
</comment>
<evidence type="ECO:0000259" key="7">
    <source>
        <dbReference type="Pfam" id="PF04138"/>
    </source>
</evidence>
<feature type="transmembrane region" description="Helical" evidence="6">
    <location>
        <begin position="12"/>
        <end position="35"/>
    </location>
</feature>
<dbReference type="PANTHER" id="PTHR38459">
    <property type="entry name" value="PROPHAGE BACTOPRENOL-LINKED GLUCOSE TRANSLOCASE HOMOLOG"/>
    <property type="match status" value="1"/>
</dbReference>
<evidence type="ECO:0000256" key="5">
    <source>
        <dbReference type="ARBA" id="ARBA00023136"/>
    </source>
</evidence>
<evidence type="ECO:0000256" key="6">
    <source>
        <dbReference type="SAM" id="Phobius"/>
    </source>
</evidence>
<accession>A9KB74</accession>
<feature type="transmembrane region" description="Helical" evidence="6">
    <location>
        <begin position="80"/>
        <end position="101"/>
    </location>
</feature>
<dbReference type="AlphaFoldDB" id="A9KB74"/>
<dbReference type="PANTHER" id="PTHR38459:SF1">
    <property type="entry name" value="PROPHAGE BACTOPRENOL-LINKED GLUCOSE TRANSLOCASE HOMOLOG"/>
    <property type="match status" value="1"/>
</dbReference>
<dbReference type="KEGG" id="cbd:CBUD_0085"/>
<dbReference type="RefSeq" id="WP_010958489.1">
    <property type="nucleotide sequence ID" value="NC_009727.1"/>
</dbReference>
<dbReference type="GO" id="GO:0005886">
    <property type="term" value="C:plasma membrane"/>
    <property type="evidence" value="ECO:0007669"/>
    <property type="project" value="TreeGrafter"/>
</dbReference>
<keyword evidence="3 6" id="KW-0812">Transmembrane</keyword>
<dbReference type="EMBL" id="CP000733">
    <property type="protein sequence ID" value="ABS76826.1"/>
    <property type="molecule type" value="Genomic_DNA"/>
</dbReference>
<feature type="transmembrane region" description="Helical" evidence="6">
    <location>
        <begin position="41"/>
        <end position="59"/>
    </location>
</feature>
<evidence type="ECO:0000256" key="1">
    <source>
        <dbReference type="ARBA" id="ARBA00004141"/>
    </source>
</evidence>
<reference evidence="8 9" key="1">
    <citation type="journal article" date="2009" name="Infect. Immun.">
        <title>Comparative genomics reveal extensive transposon-mediated genomic plasticity and diversity among potential effector proteins within the genus Coxiella.</title>
        <authorList>
            <person name="Beare P.A."/>
            <person name="Unsworth N."/>
            <person name="Andoh M."/>
            <person name="Voth D.E."/>
            <person name="Omsland A."/>
            <person name="Gilk S.D."/>
            <person name="Williams K.P."/>
            <person name="Sobral B.W."/>
            <person name="Kupko J.J.III."/>
            <person name="Porcella S.F."/>
            <person name="Samuel J.E."/>
            <person name="Heinzen R.A."/>
        </authorList>
    </citation>
    <scope>NUCLEOTIDE SEQUENCE [LARGE SCALE GENOMIC DNA]</scope>
    <source>
        <strain evidence="8 9">Dugway 5J108-111</strain>
    </source>
</reference>
<dbReference type="GO" id="GO:0000271">
    <property type="term" value="P:polysaccharide biosynthetic process"/>
    <property type="evidence" value="ECO:0007669"/>
    <property type="project" value="InterPro"/>
</dbReference>
<keyword evidence="4 6" id="KW-1133">Transmembrane helix</keyword>
<sequence>MIKKLILFVYRYSLIRFLTIGVIGLLIDITFLYLFRHEMGLIPAKILSYVIAVTITWFLNRCFTFRSQDSRRVQEWMRYAFIYAITGCIHVLMFTALVYRYPVLHTHPIFALIITAVVIAFINFGFTKYFAFKKRSIAEPSLFNSHQAI</sequence>
<name>A9KB74_COXBN</name>
<feature type="domain" description="GtrA/DPMS transmembrane" evidence="7">
    <location>
        <begin position="16"/>
        <end position="132"/>
    </location>
</feature>
<feature type="transmembrane region" description="Helical" evidence="6">
    <location>
        <begin position="107"/>
        <end position="126"/>
    </location>
</feature>
<gene>
    <name evidence="8" type="ordered locus">CBUD_0085</name>
</gene>
<dbReference type="HOGENOM" id="CLU_083873_7_0_6"/>
<keyword evidence="5 6" id="KW-0472">Membrane</keyword>
<evidence type="ECO:0000256" key="3">
    <source>
        <dbReference type="ARBA" id="ARBA00022692"/>
    </source>
</evidence>
<proteinExistence type="inferred from homology"/>
<dbReference type="Proteomes" id="UP000008555">
    <property type="component" value="Chromosome"/>
</dbReference>
<dbReference type="Pfam" id="PF04138">
    <property type="entry name" value="GtrA_DPMS_TM"/>
    <property type="match status" value="1"/>
</dbReference>
<evidence type="ECO:0000256" key="4">
    <source>
        <dbReference type="ARBA" id="ARBA00022989"/>
    </source>
</evidence>
<evidence type="ECO:0000256" key="2">
    <source>
        <dbReference type="ARBA" id="ARBA00009399"/>
    </source>
</evidence>
<evidence type="ECO:0000313" key="8">
    <source>
        <dbReference type="EMBL" id="ABS76826.1"/>
    </source>
</evidence>
<dbReference type="InterPro" id="IPR007267">
    <property type="entry name" value="GtrA_DPMS_TM"/>
</dbReference>